<evidence type="ECO:0000313" key="6">
    <source>
        <dbReference type="Proteomes" id="UP000004508"/>
    </source>
</evidence>
<feature type="domain" description="Nitrile hydratase alpha/Thiocyanate hydrolase gamma" evidence="4">
    <location>
        <begin position="18"/>
        <end position="208"/>
    </location>
</feature>
<name>D6TIN9_KTERA</name>
<dbReference type="InParanoid" id="D6TIN9"/>
<reference evidence="5 6" key="1">
    <citation type="journal article" date="2011" name="Stand. Genomic Sci.">
        <title>Non-contiguous finished genome sequence and contextual data of the filamentous soil bacterium Ktedonobacter racemifer type strain (SOSP1-21).</title>
        <authorList>
            <person name="Chang Y.J."/>
            <person name="Land M."/>
            <person name="Hauser L."/>
            <person name="Chertkov O."/>
            <person name="Del Rio T.G."/>
            <person name="Nolan M."/>
            <person name="Copeland A."/>
            <person name="Tice H."/>
            <person name="Cheng J.F."/>
            <person name="Lucas S."/>
            <person name="Han C."/>
            <person name="Goodwin L."/>
            <person name="Pitluck S."/>
            <person name="Ivanova N."/>
            <person name="Ovchinikova G."/>
            <person name="Pati A."/>
            <person name="Chen A."/>
            <person name="Palaniappan K."/>
            <person name="Mavromatis K."/>
            <person name="Liolios K."/>
            <person name="Brettin T."/>
            <person name="Fiebig A."/>
            <person name="Rohde M."/>
            <person name="Abt B."/>
            <person name="Goker M."/>
            <person name="Detter J.C."/>
            <person name="Woyke T."/>
            <person name="Bristow J."/>
            <person name="Eisen J.A."/>
            <person name="Markowitz V."/>
            <person name="Hugenholtz P."/>
            <person name="Kyrpides N.C."/>
            <person name="Klenk H.P."/>
            <person name="Lapidus A."/>
        </authorList>
    </citation>
    <scope>NUCLEOTIDE SEQUENCE [LARGE SCALE GENOMIC DNA]</scope>
    <source>
        <strain evidence="6">DSM 44963</strain>
    </source>
</reference>
<organism evidence="5 6">
    <name type="scientific">Ktedonobacter racemifer DSM 44963</name>
    <dbReference type="NCBI Taxonomy" id="485913"/>
    <lineage>
        <taxon>Bacteria</taxon>
        <taxon>Bacillati</taxon>
        <taxon>Chloroflexota</taxon>
        <taxon>Ktedonobacteria</taxon>
        <taxon>Ktedonobacterales</taxon>
        <taxon>Ktedonobacteraceae</taxon>
        <taxon>Ktedonobacter</taxon>
    </lineage>
</organism>
<comment type="similarity">
    <text evidence="1">Belongs to the nitrile hydratase subunit alpha family.</text>
</comment>
<evidence type="ECO:0000313" key="5">
    <source>
        <dbReference type="EMBL" id="EFH89296.1"/>
    </source>
</evidence>
<evidence type="ECO:0000256" key="3">
    <source>
        <dbReference type="PIRSR" id="PIRSR001426-1"/>
    </source>
</evidence>
<feature type="binding site" evidence="3">
    <location>
        <position position="118"/>
    </location>
    <ligand>
        <name>Fe(3+)</name>
        <dbReference type="ChEBI" id="CHEBI:29034"/>
    </ligand>
</feature>
<dbReference type="EMBL" id="ADVG01000001">
    <property type="protein sequence ID" value="EFH89296.1"/>
    <property type="molecule type" value="Genomic_DNA"/>
</dbReference>
<dbReference type="InterPro" id="IPR036648">
    <property type="entry name" value="CN_Hdrase_a/SCN_Hdrase_g_sf"/>
</dbReference>
<dbReference type="NCBIfam" id="TIGR03887">
    <property type="entry name" value="thiocyan_alph"/>
    <property type="match status" value="1"/>
</dbReference>
<dbReference type="Pfam" id="PF02979">
    <property type="entry name" value="NHase_alpha"/>
    <property type="match status" value="1"/>
</dbReference>
<feature type="binding site" evidence="3">
    <location>
        <position position="123"/>
    </location>
    <ligand>
        <name>Fe(3+)</name>
        <dbReference type="ChEBI" id="CHEBI:29034"/>
    </ligand>
</feature>
<dbReference type="InterPro" id="IPR023901">
    <property type="entry name" value="Thiocyan_Hydrolase_gsu"/>
</dbReference>
<dbReference type="GO" id="GO:0046914">
    <property type="term" value="F:transition metal ion binding"/>
    <property type="evidence" value="ECO:0007669"/>
    <property type="project" value="InterPro"/>
</dbReference>
<dbReference type="GO" id="GO:0018760">
    <property type="term" value="F:thiocyanate hydrolase activity"/>
    <property type="evidence" value="ECO:0007669"/>
    <property type="project" value="UniProtKB-EC"/>
</dbReference>
<dbReference type="PIRSF" id="PIRSF001426">
    <property type="entry name" value="NHase_alpha"/>
    <property type="match status" value="1"/>
</dbReference>
<evidence type="ECO:0000256" key="2">
    <source>
        <dbReference type="ARBA" id="ARBA00022723"/>
    </source>
</evidence>
<sequence length="225" mass="25312">MSTTHEHSLALEQGEISKFEALEIAVRELAISHGLFSAEDHRRFTEWSEQVGPAGGSRLVAKAWVDPEFKARLLANGIEACKEVGIDWAQPTGHGTPSDYTWFYVLENTPQVHNVIVCTLCSCYPRPVLGMSPSWYRSVNYRRRIVRWPREVLSEFGLYLPPEVEIRVHDSNAKSRFMVMPMRPKGTEGWSEEQLAAIVTRDTMIGVALPSVDWTATQPPSRGAS</sequence>
<accession>D6TIN9</accession>
<dbReference type="eggNOG" id="ENOG502Z7U0">
    <property type="taxonomic scope" value="Bacteria"/>
</dbReference>
<dbReference type="RefSeq" id="WP_007905804.1">
    <property type="nucleotide sequence ID" value="NZ_ADVG01000001.1"/>
</dbReference>
<dbReference type="STRING" id="485913.Krac_10843"/>
<dbReference type="SUPFAM" id="SSF56209">
    <property type="entry name" value="Nitrile hydratase alpha chain"/>
    <property type="match status" value="1"/>
</dbReference>
<keyword evidence="5" id="KW-0378">Hydrolase</keyword>
<dbReference type="EC" id="3.5.5.8" evidence="5"/>
<dbReference type="InterPro" id="IPR023900">
    <property type="entry name" value="CN_Hdrtase_asu/SCN_Hdrlase_gsu"/>
</dbReference>
<dbReference type="Gene3D" id="3.90.330.10">
    <property type="entry name" value="Nitrile hydratase alpha /Thiocyanate hydrolase gamma"/>
    <property type="match status" value="1"/>
</dbReference>
<feature type="binding site" evidence="3">
    <location>
        <position position="121"/>
    </location>
    <ligand>
        <name>Fe(3+)</name>
        <dbReference type="ChEBI" id="CHEBI:29034"/>
    </ligand>
</feature>
<keyword evidence="6" id="KW-1185">Reference proteome</keyword>
<dbReference type="InterPro" id="IPR004232">
    <property type="entry name" value="CN_Hdrtase_a/SCN_Hdrlase_g"/>
</dbReference>
<keyword evidence="2 3" id="KW-0479">Metal-binding</keyword>
<gene>
    <name evidence="5" type="ORF">Krac_10843</name>
</gene>
<comment type="caution">
    <text evidence="5">The sequence shown here is derived from an EMBL/GenBank/DDBJ whole genome shotgun (WGS) entry which is preliminary data.</text>
</comment>
<evidence type="ECO:0000259" key="4">
    <source>
        <dbReference type="Pfam" id="PF02979"/>
    </source>
</evidence>
<dbReference type="OrthoDB" id="528553at2"/>
<dbReference type="Proteomes" id="UP000004508">
    <property type="component" value="Unassembled WGS sequence"/>
</dbReference>
<protein>
    <submittedName>
        <fullName evidence="5">Thiocyanate hydrolase</fullName>
        <ecNumber evidence="5">3.5.5.8</ecNumber>
    </submittedName>
</protein>
<feature type="binding site" evidence="3">
    <location>
        <position position="122"/>
    </location>
    <ligand>
        <name>Fe(3+)</name>
        <dbReference type="ChEBI" id="CHEBI:29034"/>
    </ligand>
</feature>
<dbReference type="AlphaFoldDB" id="D6TIN9"/>
<proteinExistence type="inferred from homology"/>
<keyword evidence="3" id="KW-0408">Iron</keyword>
<evidence type="ECO:0000256" key="1">
    <source>
        <dbReference type="ARBA" id="ARBA00009363"/>
    </source>
</evidence>